<reference evidence="2" key="1">
    <citation type="journal article" name="BMC Genomics">
        <title>Long-read sequencing and de novo genome assembly of marine medaka (Oryzias melastigma).</title>
        <authorList>
            <person name="Liang P."/>
            <person name="Saqib H.S.A."/>
            <person name="Ni X."/>
            <person name="Shen Y."/>
        </authorList>
    </citation>
    <scope>NUCLEOTIDE SEQUENCE</scope>
    <source>
        <strain evidence="2">Bigg-433</strain>
    </source>
</reference>
<keyword evidence="2" id="KW-0176">Collagen</keyword>
<organism evidence="2 3">
    <name type="scientific">Oryzias melastigma</name>
    <name type="common">Marine medaka</name>
    <dbReference type="NCBI Taxonomy" id="30732"/>
    <lineage>
        <taxon>Eukaryota</taxon>
        <taxon>Metazoa</taxon>
        <taxon>Chordata</taxon>
        <taxon>Craniata</taxon>
        <taxon>Vertebrata</taxon>
        <taxon>Euteleostomi</taxon>
        <taxon>Actinopterygii</taxon>
        <taxon>Neopterygii</taxon>
        <taxon>Teleostei</taxon>
        <taxon>Neoteleostei</taxon>
        <taxon>Acanthomorphata</taxon>
        <taxon>Ovalentaria</taxon>
        <taxon>Atherinomorphae</taxon>
        <taxon>Beloniformes</taxon>
        <taxon>Adrianichthyidae</taxon>
        <taxon>Oryziinae</taxon>
        <taxon>Oryzias</taxon>
    </lineage>
</organism>
<dbReference type="EMBL" id="WKFB01000749">
    <property type="protein sequence ID" value="KAF6718293.1"/>
    <property type="molecule type" value="Genomic_DNA"/>
</dbReference>
<name>A0A834BXX6_ORYME</name>
<protein>
    <submittedName>
        <fullName evidence="2">Collagen type IV alpha-3-binding protein</fullName>
    </submittedName>
</protein>
<gene>
    <name evidence="2" type="ORF">FQA47_001767</name>
</gene>
<dbReference type="Proteomes" id="UP000646548">
    <property type="component" value="Unassembled WGS sequence"/>
</dbReference>
<accession>A0A834BXX6</accession>
<dbReference type="PANTHER" id="PTHR19308">
    <property type="entry name" value="PHOSPHATIDYLCHOLINE TRANSFER PROTEIN"/>
    <property type="match status" value="1"/>
</dbReference>
<dbReference type="AlphaFoldDB" id="A0A834BXX6"/>
<sequence>MLSLTSAASALSSTSTSSFKKGYRLREKLAEMETFRDILCRQVDTLQKYFDSCADVVSKDEFQRDGEEDEDEFLTPTRPDGENNNGSKEKCINGIDFKGEAITFKATTAGILSTLSHCIELMVKREDSWQKRLDRELEKRRRVEDAYKSAMNELKKKSHYGGPDYE</sequence>
<feature type="region of interest" description="Disordered" evidence="1">
    <location>
        <begin position="61"/>
        <end position="87"/>
    </location>
</feature>
<dbReference type="InterPro" id="IPR051213">
    <property type="entry name" value="START_lipid_transfer"/>
</dbReference>
<evidence type="ECO:0000313" key="2">
    <source>
        <dbReference type="EMBL" id="KAF6718293.1"/>
    </source>
</evidence>
<evidence type="ECO:0000313" key="3">
    <source>
        <dbReference type="Proteomes" id="UP000646548"/>
    </source>
</evidence>
<dbReference type="GO" id="GO:0035621">
    <property type="term" value="P:ER to Golgi ceramide transport"/>
    <property type="evidence" value="ECO:0007669"/>
    <property type="project" value="TreeGrafter"/>
</dbReference>
<dbReference type="GO" id="GO:0005581">
    <property type="term" value="C:collagen trimer"/>
    <property type="evidence" value="ECO:0007669"/>
    <property type="project" value="UniProtKB-KW"/>
</dbReference>
<feature type="non-terminal residue" evidence="2">
    <location>
        <position position="166"/>
    </location>
</feature>
<comment type="caution">
    <text evidence="2">The sequence shown here is derived from an EMBL/GenBank/DDBJ whole genome shotgun (WGS) entry which is preliminary data.</text>
</comment>
<proteinExistence type="predicted"/>
<evidence type="ECO:0000256" key="1">
    <source>
        <dbReference type="SAM" id="MobiDB-lite"/>
    </source>
</evidence>
<dbReference type="PANTHER" id="PTHR19308:SF53">
    <property type="entry name" value="CERAMIDE TRANSFER PROTEIN"/>
    <property type="match status" value="1"/>
</dbReference>